<accession>A0A0F6TDV3</accession>
<dbReference type="PROSITE" id="PS51257">
    <property type="entry name" value="PROKAR_LIPOPROTEIN"/>
    <property type="match status" value="1"/>
</dbReference>
<dbReference type="HOGENOM" id="CLU_1882245_0_0_11"/>
<evidence type="ECO:0000313" key="3">
    <source>
        <dbReference type="EMBL" id="VEH06232.1"/>
    </source>
</evidence>
<evidence type="ECO:0000313" key="4">
    <source>
        <dbReference type="Proteomes" id="UP000033457"/>
    </source>
</evidence>
<name>A0A0F6TDV3_9CORY</name>
<evidence type="ECO:0000313" key="2">
    <source>
        <dbReference type="EMBL" id="AKE41979.1"/>
    </source>
</evidence>
<evidence type="ECO:0000256" key="1">
    <source>
        <dbReference type="SAM" id="SignalP"/>
    </source>
</evidence>
<reference evidence="2 4" key="1">
    <citation type="journal article" date="2015" name="Genome Announc.">
        <title>Complete Genome Sequence of Corynebacterium kutscheri DSM 20755, a Corynebacterial Type Strain with Remarkably Low G+C Content of Chromosomal DNA.</title>
        <authorList>
            <person name="Ruckert C."/>
            <person name="Albersmeier A."/>
            <person name="Winkler A."/>
            <person name="Tauch A."/>
        </authorList>
    </citation>
    <scope>NUCLEOTIDE SEQUENCE [LARGE SCALE GENOMIC DNA]</scope>
    <source>
        <strain evidence="2 4">DSM 20755</strain>
    </source>
</reference>
<dbReference type="EMBL" id="LR134377">
    <property type="protein sequence ID" value="VEH06232.1"/>
    <property type="molecule type" value="Genomic_DNA"/>
</dbReference>
<keyword evidence="4" id="KW-1185">Reference proteome</keyword>
<dbReference type="Proteomes" id="UP000033457">
    <property type="component" value="Chromosome"/>
</dbReference>
<dbReference type="KEGG" id="cku:UL82_09195"/>
<dbReference type="Proteomes" id="UP000271380">
    <property type="component" value="Chromosome"/>
</dbReference>
<feature type="signal peptide" evidence="1">
    <location>
        <begin position="1"/>
        <end position="18"/>
    </location>
</feature>
<feature type="chain" id="PRO_5043120013" evidence="1">
    <location>
        <begin position="19"/>
        <end position="143"/>
    </location>
</feature>
<gene>
    <name evidence="3" type="ORF">NCTC949_01019</name>
    <name evidence="2" type="ORF">UL82_09195</name>
</gene>
<sequence>MKQLVTLMLSCIALSACGIDTPDPLPSVNPSAYPSLTDTTMNHHSQALPPVFATLEELITAEEITIPMNSSLVVLLGEGESPTQWTGTVADESVATVFPGGTIGSAEFNLGFVPVSPGTTQVSLTGPTGQSTNLLLEVVAQQN</sequence>
<proteinExistence type="predicted"/>
<dbReference type="AlphaFoldDB" id="A0A0F6TDV3"/>
<protein>
    <submittedName>
        <fullName evidence="2">Uncharacterized protein</fullName>
    </submittedName>
</protein>
<keyword evidence="1" id="KW-0732">Signal</keyword>
<evidence type="ECO:0000313" key="5">
    <source>
        <dbReference type="Proteomes" id="UP000271380"/>
    </source>
</evidence>
<reference evidence="3 5" key="2">
    <citation type="submission" date="2018-12" db="EMBL/GenBank/DDBJ databases">
        <authorList>
            <consortium name="Pathogen Informatics"/>
        </authorList>
    </citation>
    <scope>NUCLEOTIDE SEQUENCE [LARGE SCALE GENOMIC DNA]</scope>
    <source>
        <strain evidence="3 5">NCTC949</strain>
    </source>
</reference>
<dbReference type="RefSeq" id="WP_046440525.1">
    <property type="nucleotide sequence ID" value="NZ_CP011312.1"/>
</dbReference>
<dbReference type="EMBL" id="CP011312">
    <property type="protein sequence ID" value="AKE41979.1"/>
    <property type="molecule type" value="Genomic_DNA"/>
</dbReference>
<organism evidence="2 4">
    <name type="scientific">Corynebacterium kutscheri</name>
    <dbReference type="NCBI Taxonomy" id="35755"/>
    <lineage>
        <taxon>Bacteria</taxon>
        <taxon>Bacillati</taxon>
        <taxon>Actinomycetota</taxon>
        <taxon>Actinomycetes</taxon>
        <taxon>Mycobacteriales</taxon>
        <taxon>Corynebacteriaceae</taxon>
        <taxon>Corynebacterium</taxon>
    </lineage>
</organism>